<evidence type="ECO:0000259" key="3">
    <source>
        <dbReference type="PROSITE" id="PS51371"/>
    </source>
</evidence>
<protein>
    <recommendedName>
        <fullName evidence="3">CBS domain-containing protein</fullName>
    </recommendedName>
</protein>
<dbReference type="Gene3D" id="3.10.580.10">
    <property type="entry name" value="CBS-domain"/>
    <property type="match status" value="2"/>
</dbReference>
<gene>
    <name evidence="4" type="ORF">COY90_01435</name>
</gene>
<sequence length="353" mass="40068">MKLHNILQTQDIIKVSVDDTLSVALNKLASSHDAAFVFDKDKYMGVVNPYYCVIKTSSPSNAKLVHCLYHAPHVKLNYPISKIAQLMIESKIHYLPVFDDKDQFMGIVSARGLLRALEYLDIFMTKVSDLLARKKLPLVMVFEDDSLAVALQKFKASRISKLVVVNKEMRLKGILSYYDLISYLASPKKRDRSDRANDRPGLQNKSVRHFLKTMVLTLNKDDYLRDALHLILEKKIGSVVIIDSQYHPINIITTKDLLSLFVRESTKETIELTSKNLSKESRRTLGGFFEHLKLSLKKIPDLAKAKLFIKEEKDGGLFKVMLSLIPKKGPPKIIEGEGKNLTKVLNKVKKTEG</sequence>
<dbReference type="Proteomes" id="UP000230108">
    <property type="component" value="Unassembled WGS sequence"/>
</dbReference>
<accession>A0A2M7QEK5</accession>
<keyword evidence="1 2" id="KW-0129">CBS domain</keyword>
<dbReference type="SMART" id="SM00116">
    <property type="entry name" value="CBS"/>
    <property type="match status" value="3"/>
</dbReference>
<dbReference type="PROSITE" id="PS51371">
    <property type="entry name" value="CBS"/>
    <property type="match status" value="3"/>
</dbReference>
<dbReference type="PANTHER" id="PTHR43080:SF2">
    <property type="entry name" value="CBS DOMAIN-CONTAINING PROTEIN"/>
    <property type="match status" value="1"/>
</dbReference>
<name>A0A2M7QEK5_9BACT</name>
<comment type="caution">
    <text evidence="4">The sequence shown here is derived from an EMBL/GenBank/DDBJ whole genome shotgun (WGS) entry which is preliminary data.</text>
</comment>
<dbReference type="SUPFAM" id="SSF54631">
    <property type="entry name" value="CBS-domain pair"/>
    <property type="match status" value="2"/>
</dbReference>
<dbReference type="CDD" id="cd02205">
    <property type="entry name" value="CBS_pair_SF"/>
    <property type="match status" value="2"/>
</dbReference>
<feature type="domain" description="CBS" evidence="3">
    <location>
        <begin position="132"/>
        <end position="190"/>
    </location>
</feature>
<organism evidence="4 5">
    <name type="scientific">Candidatus Roizmanbacteria bacterium CG_4_10_14_0_8_um_filter_39_9</name>
    <dbReference type="NCBI Taxonomy" id="1974829"/>
    <lineage>
        <taxon>Bacteria</taxon>
        <taxon>Candidatus Roizmaniibacteriota</taxon>
    </lineage>
</organism>
<dbReference type="Pfam" id="PF00571">
    <property type="entry name" value="CBS"/>
    <property type="match status" value="4"/>
</dbReference>
<reference evidence="5" key="1">
    <citation type="submission" date="2017-09" db="EMBL/GenBank/DDBJ databases">
        <title>Depth-based differentiation of microbial function through sediment-hosted aquifers and enrichment of novel symbionts in the deep terrestrial subsurface.</title>
        <authorList>
            <person name="Probst A.J."/>
            <person name="Ladd B."/>
            <person name="Jarett J.K."/>
            <person name="Geller-Mcgrath D.E."/>
            <person name="Sieber C.M.K."/>
            <person name="Emerson J.B."/>
            <person name="Anantharaman K."/>
            <person name="Thomas B.C."/>
            <person name="Malmstrom R."/>
            <person name="Stieglmeier M."/>
            <person name="Klingl A."/>
            <person name="Woyke T."/>
            <person name="Ryan C.M."/>
            <person name="Banfield J.F."/>
        </authorList>
    </citation>
    <scope>NUCLEOTIDE SEQUENCE [LARGE SCALE GENOMIC DNA]</scope>
</reference>
<dbReference type="InterPro" id="IPR000644">
    <property type="entry name" value="CBS_dom"/>
</dbReference>
<evidence type="ECO:0000256" key="2">
    <source>
        <dbReference type="PROSITE-ProRule" id="PRU00703"/>
    </source>
</evidence>
<dbReference type="EMBL" id="PFLF01000036">
    <property type="protein sequence ID" value="PIY69303.1"/>
    <property type="molecule type" value="Genomic_DNA"/>
</dbReference>
<feature type="domain" description="CBS" evidence="3">
    <location>
        <begin position="64"/>
        <end position="124"/>
    </location>
</feature>
<proteinExistence type="predicted"/>
<dbReference type="AlphaFoldDB" id="A0A2M7QEK5"/>
<evidence type="ECO:0000256" key="1">
    <source>
        <dbReference type="ARBA" id="ARBA00023122"/>
    </source>
</evidence>
<dbReference type="InterPro" id="IPR046342">
    <property type="entry name" value="CBS_dom_sf"/>
</dbReference>
<evidence type="ECO:0000313" key="4">
    <source>
        <dbReference type="EMBL" id="PIY69303.1"/>
    </source>
</evidence>
<dbReference type="InterPro" id="IPR051257">
    <property type="entry name" value="Diverse_CBS-Domain"/>
</dbReference>
<dbReference type="PANTHER" id="PTHR43080">
    <property type="entry name" value="CBS DOMAIN-CONTAINING PROTEIN CBSX3, MITOCHONDRIAL"/>
    <property type="match status" value="1"/>
</dbReference>
<evidence type="ECO:0000313" key="5">
    <source>
        <dbReference type="Proteomes" id="UP000230108"/>
    </source>
</evidence>
<feature type="domain" description="CBS" evidence="3">
    <location>
        <begin position="211"/>
        <end position="268"/>
    </location>
</feature>